<dbReference type="HOGENOM" id="CLU_026244_3_2_9"/>
<name>U1Y9T9_ANEAE</name>
<dbReference type="eggNOG" id="COG4638">
    <property type="taxonomic scope" value="Bacteria"/>
</dbReference>
<dbReference type="Proteomes" id="UP000016511">
    <property type="component" value="Unassembled WGS sequence"/>
</dbReference>
<organism evidence="8 9">
    <name type="scientific">Aneurinibacillus aneurinilyticus ATCC 12856</name>
    <dbReference type="NCBI Taxonomy" id="649747"/>
    <lineage>
        <taxon>Bacteria</taxon>
        <taxon>Bacillati</taxon>
        <taxon>Bacillota</taxon>
        <taxon>Bacilli</taxon>
        <taxon>Bacillales</taxon>
        <taxon>Paenibacillaceae</taxon>
        <taxon>Aneurinibacillus group</taxon>
        <taxon>Aneurinibacillus</taxon>
    </lineage>
</organism>
<keyword evidence="3" id="KW-0479">Metal-binding</keyword>
<dbReference type="InterPro" id="IPR036922">
    <property type="entry name" value="Rieske_2Fe-2S_sf"/>
</dbReference>
<dbReference type="SUPFAM" id="SSF55961">
    <property type="entry name" value="Bet v1-like"/>
    <property type="match status" value="1"/>
</dbReference>
<dbReference type="InterPro" id="IPR001663">
    <property type="entry name" value="Rng_hydr_dOase-A"/>
</dbReference>
<evidence type="ECO:0000259" key="7">
    <source>
        <dbReference type="PROSITE" id="PS51296"/>
    </source>
</evidence>
<dbReference type="SUPFAM" id="SSF50022">
    <property type="entry name" value="ISP domain"/>
    <property type="match status" value="1"/>
</dbReference>
<evidence type="ECO:0000256" key="6">
    <source>
        <dbReference type="ARBA" id="ARBA00023014"/>
    </source>
</evidence>
<sequence>MLTFSEVGHEQEENAMRYETQVDILQTLITLHQQQRDQKMLGEVVKVPVSHYTDSDILAQEMSTVFRRYPIIAGHVSSVSRPGDYLLSDWGKFPYVVVRDQTGELRAFLNICRHRGARVVSGNEKCLKVFVCPFHGWVYDLDGSLKHVTKAYNFPELDFRQYNLMELPVVERGGLIWIHPTPGSSIDLDAYLGPIGDDLDHFGINELVRYRKTKVVKHANWKLLIMTYLEGYHVPYLHRHTLSKSFHKGIIAHYEYGPHIRLAAARTNFPDVLRTAIHNWSILSFASVYYLLFPNTFFIMHPDYVSINTFYPEDTDRTIWTHEMLYRESDFQDEKGQKALANRFSYTNDTVFDQEDFAVAEHVQAGLSSGANEFHTLGLNEGLLAMFERSIDDVRSRVEG</sequence>
<dbReference type="InterPro" id="IPR017941">
    <property type="entry name" value="Rieske_2Fe-2S"/>
</dbReference>
<evidence type="ECO:0000313" key="8">
    <source>
        <dbReference type="EMBL" id="ERI08907.1"/>
    </source>
</evidence>
<dbReference type="Pfam" id="PF00848">
    <property type="entry name" value="Ring_hydroxyl_A"/>
    <property type="match status" value="1"/>
</dbReference>
<evidence type="ECO:0000256" key="5">
    <source>
        <dbReference type="ARBA" id="ARBA00023004"/>
    </source>
</evidence>
<reference evidence="8 9" key="1">
    <citation type="submission" date="2013-08" db="EMBL/GenBank/DDBJ databases">
        <authorList>
            <person name="Weinstock G."/>
            <person name="Sodergren E."/>
            <person name="Wylie T."/>
            <person name="Fulton L."/>
            <person name="Fulton R."/>
            <person name="Fronick C."/>
            <person name="O'Laughlin M."/>
            <person name="Godfrey J."/>
            <person name="Miner T."/>
            <person name="Herter B."/>
            <person name="Appelbaum E."/>
            <person name="Cordes M."/>
            <person name="Lek S."/>
            <person name="Wollam A."/>
            <person name="Pepin K.H."/>
            <person name="Palsikar V.B."/>
            <person name="Mitreva M."/>
            <person name="Wilson R.K."/>
        </authorList>
    </citation>
    <scope>NUCLEOTIDE SEQUENCE [LARGE SCALE GENOMIC DNA]</scope>
    <source>
        <strain evidence="8 9">ATCC 12856</strain>
    </source>
</reference>
<dbReference type="GO" id="GO:0016705">
    <property type="term" value="F:oxidoreductase activity, acting on paired donors, with incorporation or reduction of molecular oxygen"/>
    <property type="evidence" value="ECO:0007669"/>
    <property type="project" value="UniProtKB-ARBA"/>
</dbReference>
<dbReference type="PROSITE" id="PS51296">
    <property type="entry name" value="RIESKE"/>
    <property type="match status" value="1"/>
</dbReference>
<keyword evidence="2" id="KW-0001">2Fe-2S</keyword>
<comment type="cofactor">
    <cofactor evidence="1">
        <name>Fe cation</name>
        <dbReference type="ChEBI" id="CHEBI:24875"/>
    </cofactor>
</comment>
<evidence type="ECO:0000256" key="2">
    <source>
        <dbReference type="ARBA" id="ARBA00022714"/>
    </source>
</evidence>
<dbReference type="Gene3D" id="3.90.380.10">
    <property type="entry name" value="Naphthalene 1,2-dioxygenase Alpha Subunit, Chain A, domain 1"/>
    <property type="match status" value="2"/>
</dbReference>
<dbReference type="PANTHER" id="PTHR43756">
    <property type="entry name" value="CHOLINE MONOOXYGENASE, CHLOROPLASTIC"/>
    <property type="match status" value="1"/>
</dbReference>
<gene>
    <name evidence="8" type="ORF">HMPREF0083_03014</name>
</gene>
<accession>U1Y9T9</accession>
<dbReference type="Pfam" id="PF00355">
    <property type="entry name" value="Rieske"/>
    <property type="match status" value="1"/>
</dbReference>
<dbReference type="PATRIC" id="fig|649747.3.peg.2732"/>
<dbReference type="GO" id="GO:0051537">
    <property type="term" value="F:2 iron, 2 sulfur cluster binding"/>
    <property type="evidence" value="ECO:0007669"/>
    <property type="project" value="UniProtKB-KW"/>
</dbReference>
<keyword evidence="6" id="KW-0411">Iron-sulfur</keyword>
<proteinExistence type="predicted"/>
<dbReference type="GO" id="GO:0005506">
    <property type="term" value="F:iron ion binding"/>
    <property type="evidence" value="ECO:0007669"/>
    <property type="project" value="InterPro"/>
</dbReference>
<feature type="domain" description="Rieske" evidence="7">
    <location>
        <begin position="72"/>
        <end position="178"/>
    </location>
</feature>
<dbReference type="PANTHER" id="PTHR43756:SF5">
    <property type="entry name" value="CHOLINE MONOOXYGENASE, CHLOROPLASTIC"/>
    <property type="match status" value="1"/>
</dbReference>
<dbReference type="EMBL" id="AWSJ01000180">
    <property type="protein sequence ID" value="ERI08907.1"/>
    <property type="molecule type" value="Genomic_DNA"/>
</dbReference>
<dbReference type="CDD" id="cd03469">
    <property type="entry name" value="Rieske_RO_Alpha_N"/>
    <property type="match status" value="1"/>
</dbReference>
<dbReference type="STRING" id="649747.HMPREF0083_03014"/>
<evidence type="ECO:0000313" key="9">
    <source>
        <dbReference type="Proteomes" id="UP000016511"/>
    </source>
</evidence>
<evidence type="ECO:0000256" key="3">
    <source>
        <dbReference type="ARBA" id="ARBA00022723"/>
    </source>
</evidence>
<evidence type="ECO:0000256" key="4">
    <source>
        <dbReference type="ARBA" id="ARBA00023002"/>
    </source>
</evidence>
<dbReference type="Gene3D" id="2.102.10.10">
    <property type="entry name" value="Rieske [2Fe-2S] iron-sulphur domain"/>
    <property type="match status" value="1"/>
</dbReference>
<evidence type="ECO:0000256" key="1">
    <source>
        <dbReference type="ARBA" id="ARBA00001962"/>
    </source>
</evidence>
<keyword evidence="9" id="KW-1185">Reference proteome</keyword>
<comment type="caution">
    <text evidence="8">The sequence shown here is derived from an EMBL/GenBank/DDBJ whole genome shotgun (WGS) entry which is preliminary data.</text>
</comment>
<dbReference type="GO" id="GO:0004497">
    <property type="term" value="F:monooxygenase activity"/>
    <property type="evidence" value="ECO:0007669"/>
    <property type="project" value="UniProtKB-ARBA"/>
</dbReference>
<dbReference type="PRINTS" id="PR00090">
    <property type="entry name" value="RNGDIOXGNASE"/>
</dbReference>
<keyword evidence="4" id="KW-0560">Oxidoreductase</keyword>
<keyword evidence="5" id="KW-0408">Iron</keyword>
<dbReference type="AlphaFoldDB" id="U1Y9T9"/>
<protein>
    <submittedName>
        <fullName evidence="8">Rieske [2Fe-2S] domain protein</fullName>
    </submittedName>
</protein>
<dbReference type="InterPro" id="IPR015879">
    <property type="entry name" value="Ring_hydroxy_dOase_asu_C_dom"/>
</dbReference>